<name>A0A3N4IBH1_ASCIM</name>
<feature type="region of interest" description="Disordered" evidence="1">
    <location>
        <begin position="91"/>
        <end position="188"/>
    </location>
</feature>
<dbReference type="EMBL" id="ML119678">
    <property type="protein sequence ID" value="RPA81551.1"/>
    <property type="molecule type" value="Genomic_DNA"/>
</dbReference>
<organism evidence="2 3">
    <name type="scientific">Ascobolus immersus RN42</name>
    <dbReference type="NCBI Taxonomy" id="1160509"/>
    <lineage>
        <taxon>Eukaryota</taxon>
        <taxon>Fungi</taxon>
        <taxon>Dikarya</taxon>
        <taxon>Ascomycota</taxon>
        <taxon>Pezizomycotina</taxon>
        <taxon>Pezizomycetes</taxon>
        <taxon>Pezizales</taxon>
        <taxon>Ascobolaceae</taxon>
        <taxon>Ascobolus</taxon>
    </lineage>
</organism>
<keyword evidence="3" id="KW-1185">Reference proteome</keyword>
<dbReference type="AlphaFoldDB" id="A0A3N4IBH1"/>
<evidence type="ECO:0000256" key="1">
    <source>
        <dbReference type="SAM" id="MobiDB-lite"/>
    </source>
</evidence>
<dbReference type="Proteomes" id="UP000275078">
    <property type="component" value="Unassembled WGS sequence"/>
</dbReference>
<feature type="region of interest" description="Disordered" evidence="1">
    <location>
        <begin position="25"/>
        <end position="49"/>
    </location>
</feature>
<proteinExistence type="predicted"/>
<sequence length="334" mass="37461">MAATAQYQHSPHSLPVAYYPEDRVEPYSHSDFPTTPHRNNRTGAEDAYLNSPIFSPHSWTPKGRRGSHTLSELLCSPSNYLSLAARIPLPSSPAFSNYSPTPKRKRDLVDLSDLPSDVPSTPSRPSKHRRKTDVPATPTRSSKLRGKTDVPATPTRSSKLRGKTDVPATPTRSLKLRGKTDVPATPTRSLKLRGKTDVSTLLPKKEDEDDTITRLCRALYLRIVPDPKYPENPEVDEDHYPTLLELSKGIERESITSDEAAKFRKELLEEEYVVPTLGYENQPVPDFEDSDFDEWDLYSEDYSSDGEGTMDDEGTHLVDRALFISNADAGLDWH</sequence>
<protein>
    <submittedName>
        <fullName evidence="2">Uncharacterized protein</fullName>
    </submittedName>
</protein>
<evidence type="ECO:0000313" key="2">
    <source>
        <dbReference type="EMBL" id="RPA81551.1"/>
    </source>
</evidence>
<evidence type="ECO:0000313" key="3">
    <source>
        <dbReference type="Proteomes" id="UP000275078"/>
    </source>
</evidence>
<feature type="compositionally biased region" description="Low complexity" evidence="1">
    <location>
        <begin position="111"/>
        <end position="123"/>
    </location>
</feature>
<reference evidence="2 3" key="1">
    <citation type="journal article" date="2018" name="Nat. Ecol. Evol.">
        <title>Pezizomycetes genomes reveal the molecular basis of ectomycorrhizal truffle lifestyle.</title>
        <authorList>
            <person name="Murat C."/>
            <person name="Payen T."/>
            <person name="Noel B."/>
            <person name="Kuo A."/>
            <person name="Morin E."/>
            <person name="Chen J."/>
            <person name="Kohler A."/>
            <person name="Krizsan K."/>
            <person name="Balestrini R."/>
            <person name="Da Silva C."/>
            <person name="Montanini B."/>
            <person name="Hainaut M."/>
            <person name="Levati E."/>
            <person name="Barry K.W."/>
            <person name="Belfiori B."/>
            <person name="Cichocki N."/>
            <person name="Clum A."/>
            <person name="Dockter R.B."/>
            <person name="Fauchery L."/>
            <person name="Guy J."/>
            <person name="Iotti M."/>
            <person name="Le Tacon F."/>
            <person name="Lindquist E.A."/>
            <person name="Lipzen A."/>
            <person name="Malagnac F."/>
            <person name="Mello A."/>
            <person name="Molinier V."/>
            <person name="Miyauchi S."/>
            <person name="Poulain J."/>
            <person name="Riccioni C."/>
            <person name="Rubini A."/>
            <person name="Sitrit Y."/>
            <person name="Splivallo R."/>
            <person name="Traeger S."/>
            <person name="Wang M."/>
            <person name="Zifcakova L."/>
            <person name="Wipf D."/>
            <person name="Zambonelli A."/>
            <person name="Paolocci F."/>
            <person name="Nowrousian M."/>
            <person name="Ottonello S."/>
            <person name="Baldrian P."/>
            <person name="Spatafora J.W."/>
            <person name="Henrissat B."/>
            <person name="Nagy L.G."/>
            <person name="Aury J.M."/>
            <person name="Wincker P."/>
            <person name="Grigoriev I.V."/>
            <person name="Bonfante P."/>
            <person name="Martin F.M."/>
        </authorList>
    </citation>
    <scope>NUCLEOTIDE SEQUENCE [LARGE SCALE GENOMIC DNA]</scope>
    <source>
        <strain evidence="2 3">RN42</strain>
    </source>
</reference>
<gene>
    <name evidence="2" type="ORF">BJ508DRAFT_376309</name>
</gene>
<accession>A0A3N4IBH1</accession>